<dbReference type="Proteomes" id="UP001064489">
    <property type="component" value="Chromosome 6"/>
</dbReference>
<organism evidence="1 2">
    <name type="scientific">Acer negundo</name>
    <name type="common">Box elder</name>
    <dbReference type="NCBI Taxonomy" id="4023"/>
    <lineage>
        <taxon>Eukaryota</taxon>
        <taxon>Viridiplantae</taxon>
        <taxon>Streptophyta</taxon>
        <taxon>Embryophyta</taxon>
        <taxon>Tracheophyta</taxon>
        <taxon>Spermatophyta</taxon>
        <taxon>Magnoliopsida</taxon>
        <taxon>eudicotyledons</taxon>
        <taxon>Gunneridae</taxon>
        <taxon>Pentapetalae</taxon>
        <taxon>rosids</taxon>
        <taxon>malvids</taxon>
        <taxon>Sapindales</taxon>
        <taxon>Sapindaceae</taxon>
        <taxon>Hippocastanoideae</taxon>
        <taxon>Acereae</taxon>
        <taxon>Acer</taxon>
    </lineage>
</organism>
<reference evidence="1" key="1">
    <citation type="journal article" date="2022" name="Plant J.">
        <title>Strategies of tolerance reflected in two North American maple genomes.</title>
        <authorList>
            <person name="McEvoy S.L."/>
            <person name="Sezen U.U."/>
            <person name="Trouern-Trend A."/>
            <person name="McMahon S.M."/>
            <person name="Schaberg P.G."/>
            <person name="Yang J."/>
            <person name="Wegrzyn J.L."/>
            <person name="Swenson N.G."/>
        </authorList>
    </citation>
    <scope>NUCLEOTIDE SEQUENCE</scope>
    <source>
        <strain evidence="1">91603</strain>
    </source>
</reference>
<dbReference type="AlphaFoldDB" id="A0AAD5JBC3"/>
<proteinExistence type="predicted"/>
<gene>
    <name evidence="1" type="ORF">LWI28_022591</name>
</gene>
<accession>A0AAD5JBC3</accession>
<keyword evidence="2" id="KW-1185">Reference proteome</keyword>
<evidence type="ECO:0000313" key="1">
    <source>
        <dbReference type="EMBL" id="KAI9192412.1"/>
    </source>
</evidence>
<protein>
    <submittedName>
        <fullName evidence="1">Uncharacterized protein</fullName>
    </submittedName>
</protein>
<evidence type="ECO:0000313" key="2">
    <source>
        <dbReference type="Proteomes" id="UP001064489"/>
    </source>
</evidence>
<reference evidence="1" key="2">
    <citation type="submission" date="2023-02" db="EMBL/GenBank/DDBJ databases">
        <authorList>
            <person name="Swenson N.G."/>
            <person name="Wegrzyn J.L."/>
            <person name="Mcevoy S.L."/>
        </authorList>
    </citation>
    <scope>NUCLEOTIDE SEQUENCE</scope>
    <source>
        <strain evidence="1">91603</strain>
        <tissue evidence="1">Leaf</tissue>
    </source>
</reference>
<sequence length="114" mass="11873">MLGNGVVGILSETSNKWERRAPLTPADCARFLLAGRHKSGVVRVIVQPSTKRSLNLGYSTPFLTLGAAYMYPSLAAAKAAVISVGEEIATQGLPSGICPLVFVFAGSGNGSFAF</sequence>
<comment type="caution">
    <text evidence="1">The sequence shown here is derived from an EMBL/GenBank/DDBJ whole genome shotgun (WGS) entry which is preliminary data.</text>
</comment>
<dbReference type="EMBL" id="JAJSOW010000004">
    <property type="protein sequence ID" value="KAI9192412.1"/>
    <property type="molecule type" value="Genomic_DNA"/>
</dbReference>
<name>A0AAD5JBC3_ACENE</name>
<dbReference type="Gene3D" id="3.40.50.720">
    <property type="entry name" value="NAD(P)-binding Rossmann-like Domain"/>
    <property type="match status" value="1"/>
</dbReference>